<name>A0A427APE3_ENSVE</name>
<sequence>MVLKSSSVKSSSDIVVLHIPRSSLSKSDFPVLSGGEKKDEIGRVTKVLRAAAVDQGDRSEMKKAGFFAASLAAAYLAAASSAALADASPDPQASSFSSKEVRLSSPSPPGS</sequence>
<evidence type="ECO:0000313" key="3">
    <source>
        <dbReference type="EMBL" id="RRT78088.1"/>
    </source>
</evidence>
<keyword evidence="2" id="KW-0472">Membrane</keyword>
<accession>A0A427APE3</accession>
<dbReference type="AlphaFoldDB" id="A0A427APE3"/>
<feature type="transmembrane region" description="Helical" evidence="2">
    <location>
        <begin position="64"/>
        <end position="85"/>
    </location>
</feature>
<keyword evidence="2" id="KW-1133">Transmembrane helix</keyword>
<comment type="caution">
    <text evidence="3">The sequence shown here is derived from an EMBL/GenBank/DDBJ whole genome shotgun (WGS) entry which is preliminary data.</text>
</comment>
<proteinExistence type="predicted"/>
<reference evidence="3 4" key="1">
    <citation type="journal article" date="2014" name="Agronomy (Basel)">
        <title>A Draft Genome Sequence for Ensete ventricosum, the Drought-Tolerant Tree Against Hunger.</title>
        <authorList>
            <person name="Harrison J."/>
            <person name="Moore K.A."/>
            <person name="Paszkiewicz K."/>
            <person name="Jones T."/>
            <person name="Grant M."/>
            <person name="Ambacheew D."/>
            <person name="Muzemil S."/>
            <person name="Studholme D.J."/>
        </authorList>
    </citation>
    <scope>NUCLEOTIDE SEQUENCE [LARGE SCALE GENOMIC DNA]</scope>
</reference>
<evidence type="ECO:0000256" key="1">
    <source>
        <dbReference type="SAM" id="MobiDB-lite"/>
    </source>
</evidence>
<dbReference type="Proteomes" id="UP000287651">
    <property type="component" value="Unassembled WGS sequence"/>
</dbReference>
<organism evidence="3 4">
    <name type="scientific">Ensete ventricosum</name>
    <name type="common">Abyssinian banana</name>
    <name type="synonym">Musa ensete</name>
    <dbReference type="NCBI Taxonomy" id="4639"/>
    <lineage>
        <taxon>Eukaryota</taxon>
        <taxon>Viridiplantae</taxon>
        <taxon>Streptophyta</taxon>
        <taxon>Embryophyta</taxon>
        <taxon>Tracheophyta</taxon>
        <taxon>Spermatophyta</taxon>
        <taxon>Magnoliopsida</taxon>
        <taxon>Liliopsida</taxon>
        <taxon>Zingiberales</taxon>
        <taxon>Musaceae</taxon>
        <taxon>Ensete</taxon>
    </lineage>
</organism>
<dbReference type="EMBL" id="AMZH03001766">
    <property type="protein sequence ID" value="RRT78088.1"/>
    <property type="molecule type" value="Genomic_DNA"/>
</dbReference>
<evidence type="ECO:0000313" key="4">
    <source>
        <dbReference type="Proteomes" id="UP000287651"/>
    </source>
</evidence>
<feature type="compositionally biased region" description="Low complexity" evidence="1">
    <location>
        <begin position="87"/>
        <end position="98"/>
    </location>
</feature>
<keyword evidence="2" id="KW-0812">Transmembrane</keyword>
<gene>
    <name evidence="3" type="ORF">B296_00008587</name>
</gene>
<protein>
    <submittedName>
        <fullName evidence="3">Uncharacterized protein</fullName>
    </submittedName>
</protein>
<feature type="region of interest" description="Disordered" evidence="1">
    <location>
        <begin position="87"/>
        <end position="111"/>
    </location>
</feature>
<evidence type="ECO:0000256" key="2">
    <source>
        <dbReference type="SAM" id="Phobius"/>
    </source>
</evidence>